<dbReference type="Pfam" id="PF09588">
    <property type="entry name" value="YqaJ"/>
    <property type="match status" value="1"/>
</dbReference>
<proteinExistence type="predicted"/>
<keyword evidence="4" id="KW-1185">Reference proteome</keyword>
<dbReference type="SUPFAM" id="SSF52980">
    <property type="entry name" value="Restriction endonuclease-like"/>
    <property type="match status" value="1"/>
</dbReference>
<accession>A0ABN8R3B1</accession>
<evidence type="ECO:0000313" key="3">
    <source>
        <dbReference type="EMBL" id="CAH3172846.1"/>
    </source>
</evidence>
<evidence type="ECO:0000259" key="2">
    <source>
        <dbReference type="PROSITE" id="PS50966"/>
    </source>
</evidence>
<dbReference type="Gene3D" id="3.90.320.10">
    <property type="match status" value="1"/>
</dbReference>
<dbReference type="InterPro" id="IPR011335">
    <property type="entry name" value="Restrct_endonuc-II-like"/>
</dbReference>
<dbReference type="PANTHER" id="PTHR47526:SF3">
    <property type="entry name" value="PHD-TYPE DOMAIN-CONTAINING PROTEIN"/>
    <property type="match status" value="1"/>
</dbReference>
<evidence type="ECO:0000313" key="4">
    <source>
        <dbReference type="Proteomes" id="UP001159405"/>
    </source>
</evidence>
<dbReference type="PANTHER" id="PTHR47526">
    <property type="entry name" value="ATP-DEPENDENT DNA HELICASE"/>
    <property type="match status" value="1"/>
</dbReference>
<evidence type="ECO:0000256" key="1">
    <source>
        <dbReference type="PROSITE-ProRule" id="PRU00325"/>
    </source>
</evidence>
<dbReference type="InterPro" id="IPR011604">
    <property type="entry name" value="PDDEXK-like_dom_sf"/>
</dbReference>
<gene>
    <name evidence="3" type="ORF">PLOB_00013275</name>
</gene>
<reference evidence="3 4" key="1">
    <citation type="submission" date="2022-05" db="EMBL/GenBank/DDBJ databases">
        <authorList>
            <consortium name="Genoscope - CEA"/>
            <person name="William W."/>
        </authorList>
    </citation>
    <scope>NUCLEOTIDE SEQUENCE [LARGE SCALE GENOMIC DNA]</scope>
</reference>
<organism evidence="3 4">
    <name type="scientific">Porites lobata</name>
    <dbReference type="NCBI Taxonomy" id="104759"/>
    <lineage>
        <taxon>Eukaryota</taxon>
        <taxon>Metazoa</taxon>
        <taxon>Cnidaria</taxon>
        <taxon>Anthozoa</taxon>
        <taxon>Hexacorallia</taxon>
        <taxon>Scleractinia</taxon>
        <taxon>Fungiina</taxon>
        <taxon>Poritidae</taxon>
        <taxon>Porites</taxon>
    </lineage>
</organism>
<dbReference type="Pfam" id="PF04434">
    <property type="entry name" value="SWIM"/>
    <property type="match status" value="1"/>
</dbReference>
<dbReference type="CDD" id="cd22343">
    <property type="entry name" value="PDDEXK_lambda_exonuclease-like"/>
    <property type="match status" value="1"/>
</dbReference>
<dbReference type="PROSITE" id="PS50966">
    <property type="entry name" value="ZF_SWIM"/>
    <property type="match status" value="1"/>
</dbReference>
<feature type="non-terminal residue" evidence="3">
    <location>
        <position position="1"/>
    </location>
</feature>
<protein>
    <recommendedName>
        <fullName evidence="2">SWIM-type domain-containing protein</fullName>
    </recommendedName>
</protein>
<dbReference type="EMBL" id="CALNXK010000176">
    <property type="protein sequence ID" value="CAH3172846.1"/>
    <property type="molecule type" value="Genomic_DNA"/>
</dbReference>
<sequence>SVKDYINSGLDKKVIDPDGGIHYQRLRAEKENRNTSGKQQPANCRVEWPKEGWSSSLANLPEFQHCFIFSYLSGASKEGQKGRGAFKCKREGYALFKASHVQDVKYNPSSHSEFCFFETKVKASMTRNKTYRTKVRLKTNTAEVDGAYCNCKAGANGYCKHVGAVLYTVLDFVESGFQEIPPNKTCTEKPQEWHKPRTQTPKNAPVRFSDILMIHHDYDADKDNKTGKRIQRKREKLAYTACPSYALKVTSDQMYSFCCDLKANSDKSKPMLVDVLEGNDYEPVIVEDLEHKFTKCLVAMDHDYLKEKQKTYLEIKTSTPTEVEHLSPCKKQKLDLIDGNECEPFDSNFSNDSHILISHSVLITPEGNPQGNQEIQLEADCQEEPTAETTSEASQSVKNGNTCFVEIPFKGQVVSDEFDLRNPMFREECQNFLSQIKINNSEAIDVEERTRRQSSNPEWFKYRTGRITTSKFGEIHNRRSTTAPDRLVRDLFQYRARTTTPFQCAEGLRLEPVIKDKYVEYQLNHGHLGLCVEEKGVVIDQDNAFLAASVDGEVHDPSNTGYPVGNLEMKYKLFPEKVDPENNTRLLVTLATKTKNFCLELTDSGLRLKKKHPYYSQVQEGMAIRRMQWCDFVVYTYTSAVEDIHVERIYFDPTFWVALKGKLVDFYLFAMIPELLTTRVKRGIPLYPNIFSYK</sequence>
<name>A0ABN8R3B1_9CNID</name>
<keyword evidence="1" id="KW-0479">Metal-binding</keyword>
<keyword evidence="1" id="KW-0863">Zinc-finger</keyword>
<feature type="domain" description="SWIM-type" evidence="2">
    <location>
        <begin position="131"/>
        <end position="170"/>
    </location>
</feature>
<dbReference type="Proteomes" id="UP001159405">
    <property type="component" value="Unassembled WGS sequence"/>
</dbReference>
<comment type="caution">
    <text evidence="3">The sequence shown here is derived from an EMBL/GenBank/DDBJ whole genome shotgun (WGS) entry which is preliminary data.</text>
</comment>
<dbReference type="InterPro" id="IPR019080">
    <property type="entry name" value="YqaJ_viral_recombinase"/>
</dbReference>
<dbReference type="InterPro" id="IPR007527">
    <property type="entry name" value="Znf_SWIM"/>
</dbReference>
<keyword evidence="1" id="KW-0862">Zinc</keyword>